<dbReference type="GO" id="GO:0009279">
    <property type="term" value="C:cell outer membrane"/>
    <property type="evidence" value="ECO:0007669"/>
    <property type="project" value="InterPro"/>
</dbReference>
<proteinExistence type="predicted"/>
<protein>
    <submittedName>
        <fullName evidence="1">Nucleoside-specific outer membrane channel protein Tsx</fullName>
    </submittedName>
</protein>
<dbReference type="AlphaFoldDB" id="A0A2V1ZZI1"/>
<gene>
    <name evidence="1" type="ORF">C8D84_11045</name>
</gene>
<comment type="caution">
    <text evidence="1">The sequence shown here is derived from an EMBL/GenBank/DDBJ whole genome shotgun (WGS) entry which is preliminary data.</text>
</comment>
<dbReference type="GeneID" id="60255582"/>
<reference evidence="1 2" key="1">
    <citation type="submission" date="2018-05" db="EMBL/GenBank/DDBJ databases">
        <title>Genomic Encyclopedia of Type Strains, Phase IV (KMG-IV): sequencing the most valuable type-strain genomes for metagenomic binning, comparative biology and taxonomic classification.</title>
        <authorList>
            <person name="Goeker M."/>
        </authorList>
    </citation>
    <scope>NUCLEOTIDE SEQUENCE [LARGE SCALE GENOMIC DNA]</scope>
    <source>
        <strain evidence="1 2">DSM 7229</strain>
    </source>
</reference>
<evidence type="ECO:0000313" key="2">
    <source>
        <dbReference type="Proteomes" id="UP000245655"/>
    </source>
</evidence>
<dbReference type="InterPro" id="IPR036777">
    <property type="entry name" value="Channel_Tsx-like_sf"/>
</dbReference>
<dbReference type="RefSeq" id="WP_228244522.1">
    <property type="nucleotide sequence ID" value="NZ_CAJGZY010000004.1"/>
</dbReference>
<dbReference type="Pfam" id="PF16412">
    <property type="entry name" value="DUF5020"/>
    <property type="match status" value="1"/>
</dbReference>
<organism evidence="1 2">
    <name type="scientific">Psychrobacter immobilis</name>
    <dbReference type="NCBI Taxonomy" id="498"/>
    <lineage>
        <taxon>Bacteria</taxon>
        <taxon>Pseudomonadati</taxon>
        <taxon>Pseudomonadota</taxon>
        <taxon>Gammaproteobacteria</taxon>
        <taxon>Moraxellales</taxon>
        <taxon>Moraxellaceae</taxon>
        <taxon>Psychrobacter</taxon>
    </lineage>
</organism>
<dbReference type="Proteomes" id="UP000245655">
    <property type="component" value="Unassembled WGS sequence"/>
</dbReference>
<evidence type="ECO:0000313" key="1">
    <source>
        <dbReference type="EMBL" id="PWK10136.1"/>
    </source>
</evidence>
<dbReference type="EMBL" id="QGGM01000010">
    <property type="protein sequence ID" value="PWK10136.1"/>
    <property type="molecule type" value="Genomic_DNA"/>
</dbReference>
<sequence>MRYHLFANLPLASQLCKTNIKKKLFFSSSLTTALAAIVVLGTMSSSHAKVLFTDTSLSVLYGNDYELVEDGELTTITLEHASTHSWGGVFFFVDRHQGANDIENNRFKETYGEFAPKLKLTTFDDSFIKQLNLAGQYEFGSNSKGFSQDNYMIGLGADLNVPISGMKYASASLYHVFNDNTDDDQQITLTYGWEKNNFVVDGYVDYSFNNDDLKNQLHINPQIKYNLQPLLGIDNRLEVGMEYSYWKNKYGSDTTQNVPSALVKFHF</sequence>
<keyword evidence="2" id="KW-1185">Reference proteome</keyword>
<accession>A0A2V1ZZI1</accession>
<name>A0A2V1ZZI1_PSYIM</name>
<dbReference type="SUPFAM" id="SSF111364">
    <property type="entry name" value="Tsx-like channel"/>
    <property type="match status" value="1"/>
</dbReference>
<dbReference type="Gene3D" id="2.40.230.20">
    <property type="entry name" value="Nucleoside-specific channel-forming protein, Tsx-like"/>
    <property type="match status" value="1"/>
</dbReference>